<dbReference type="InterPro" id="IPR001576">
    <property type="entry name" value="Phosphoglycerate_kinase"/>
</dbReference>
<proteinExistence type="inferred from homology"/>
<comment type="similarity">
    <text evidence="8">Belongs to the phosphoglycerate kinase family.</text>
</comment>
<keyword evidence="6 7" id="KW-0067">ATP-binding</keyword>
<dbReference type="EC" id="2.7.2.3" evidence="2 8"/>
<dbReference type="GO" id="GO:0005524">
    <property type="term" value="F:ATP binding"/>
    <property type="evidence" value="ECO:0007669"/>
    <property type="project" value="UniProtKB-KW"/>
</dbReference>
<evidence type="ECO:0000256" key="6">
    <source>
        <dbReference type="ARBA" id="ARBA00022840"/>
    </source>
</evidence>
<dbReference type="GO" id="GO:0006096">
    <property type="term" value="P:glycolytic process"/>
    <property type="evidence" value="ECO:0007669"/>
    <property type="project" value="InterPro"/>
</dbReference>
<dbReference type="EMBL" id="MFVE01000005">
    <property type="protein sequence ID" value="OGI95567.1"/>
    <property type="molecule type" value="Genomic_DNA"/>
</dbReference>
<dbReference type="GO" id="GO:0004618">
    <property type="term" value="F:phosphoglycerate kinase activity"/>
    <property type="evidence" value="ECO:0007669"/>
    <property type="project" value="UniProtKB-EC"/>
</dbReference>
<evidence type="ECO:0000256" key="7">
    <source>
        <dbReference type="PIRSR" id="PIRSR000724-2"/>
    </source>
</evidence>
<evidence type="ECO:0000256" key="2">
    <source>
        <dbReference type="ARBA" id="ARBA00013061"/>
    </source>
</evidence>
<dbReference type="PRINTS" id="PR00477">
    <property type="entry name" value="PHGLYCKINASE"/>
</dbReference>
<evidence type="ECO:0000256" key="5">
    <source>
        <dbReference type="ARBA" id="ARBA00022777"/>
    </source>
</evidence>
<protein>
    <recommendedName>
        <fullName evidence="2 8">Phosphoglycerate kinase</fullName>
        <ecNumber evidence="2 8">2.7.2.3</ecNumber>
    </recommendedName>
</protein>
<dbReference type="AlphaFoldDB" id="A0A1F6XN48"/>
<evidence type="ECO:0000256" key="8">
    <source>
        <dbReference type="RuleBase" id="RU000532"/>
    </source>
</evidence>
<comment type="catalytic activity">
    <reaction evidence="1 8">
        <text>(2R)-3-phosphoglycerate + ATP = (2R)-3-phospho-glyceroyl phosphate + ADP</text>
        <dbReference type="Rhea" id="RHEA:14801"/>
        <dbReference type="ChEBI" id="CHEBI:30616"/>
        <dbReference type="ChEBI" id="CHEBI:57604"/>
        <dbReference type="ChEBI" id="CHEBI:58272"/>
        <dbReference type="ChEBI" id="CHEBI:456216"/>
        <dbReference type="EC" id="2.7.2.3"/>
    </reaction>
</comment>
<dbReference type="PANTHER" id="PTHR11406">
    <property type="entry name" value="PHOSPHOGLYCERATE KINASE"/>
    <property type="match status" value="1"/>
</dbReference>
<comment type="caution">
    <text evidence="9">The sequence shown here is derived from an EMBL/GenBank/DDBJ whole genome shotgun (WGS) entry which is preliminary data.</text>
</comment>
<keyword evidence="5 8" id="KW-0418">Kinase</keyword>
<dbReference type="Gene3D" id="3.40.50.1260">
    <property type="entry name" value="Phosphoglycerate kinase, N-terminal domain"/>
    <property type="match status" value="2"/>
</dbReference>
<dbReference type="PIRSF" id="PIRSF000724">
    <property type="entry name" value="Pgk"/>
    <property type="match status" value="1"/>
</dbReference>
<dbReference type="InterPro" id="IPR015911">
    <property type="entry name" value="Phosphoglycerate_kinase_CS"/>
</dbReference>
<evidence type="ECO:0000256" key="1">
    <source>
        <dbReference type="ARBA" id="ARBA00000642"/>
    </source>
</evidence>
<keyword evidence="3 8" id="KW-0808">Transferase</keyword>
<evidence type="ECO:0000313" key="9">
    <source>
        <dbReference type="EMBL" id="OGI95567.1"/>
    </source>
</evidence>
<dbReference type="InterPro" id="IPR015824">
    <property type="entry name" value="Phosphoglycerate_kinase_N"/>
</dbReference>
<feature type="binding site" evidence="7">
    <location>
        <position position="199"/>
    </location>
    <ligand>
        <name>ATP</name>
        <dbReference type="ChEBI" id="CHEBI:30616"/>
    </ligand>
</feature>
<dbReference type="GO" id="GO:0006094">
    <property type="term" value="P:gluconeogenesis"/>
    <property type="evidence" value="ECO:0007669"/>
    <property type="project" value="TreeGrafter"/>
</dbReference>
<dbReference type="GO" id="GO:0043531">
    <property type="term" value="F:ADP binding"/>
    <property type="evidence" value="ECO:0007669"/>
    <property type="project" value="TreeGrafter"/>
</dbReference>
<gene>
    <name evidence="9" type="ORF">A2917_03380</name>
</gene>
<dbReference type="PROSITE" id="PS00111">
    <property type="entry name" value="PGLYCERATE_KINASE"/>
    <property type="match status" value="1"/>
</dbReference>
<evidence type="ECO:0000313" key="10">
    <source>
        <dbReference type="Proteomes" id="UP000178104"/>
    </source>
</evidence>
<dbReference type="PANTHER" id="PTHR11406:SF23">
    <property type="entry name" value="PHOSPHOGLYCERATE KINASE 1, CHLOROPLASTIC-RELATED"/>
    <property type="match status" value="1"/>
</dbReference>
<evidence type="ECO:0000256" key="4">
    <source>
        <dbReference type="ARBA" id="ARBA00022741"/>
    </source>
</evidence>
<name>A0A1F6XN48_9BACT</name>
<dbReference type="Pfam" id="PF00162">
    <property type="entry name" value="PGK"/>
    <property type="match status" value="1"/>
</dbReference>
<dbReference type="Proteomes" id="UP000178104">
    <property type="component" value="Unassembled WGS sequence"/>
</dbReference>
<dbReference type="STRING" id="1801780.A2917_03380"/>
<reference evidence="9 10" key="1">
    <citation type="journal article" date="2016" name="Nat. Commun.">
        <title>Thousands of microbial genomes shed light on interconnected biogeochemical processes in an aquifer system.</title>
        <authorList>
            <person name="Anantharaman K."/>
            <person name="Brown C.T."/>
            <person name="Hug L.A."/>
            <person name="Sharon I."/>
            <person name="Castelle C.J."/>
            <person name="Probst A.J."/>
            <person name="Thomas B.C."/>
            <person name="Singh A."/>
            <person name="Wilkins M.J."/>
            <person name="Karaoz U."/>
            <person name="Brodie E.L."/>
            <person name="Williams K.H."/>
            <person name="Hubbard S.S."/>
            <person name="Banfield J.F."/>
        </authorList>
    </citation>
    <scope>NUCLEOTIDE SEQUENCE [LARGE SCALE GENOMIC DNA]</scope>
</reference>
<sequence length="378" mass="41684">MRSIEQIKNIKGKTVLLRVDFNVPMKPARRRGGDGVVEDDFRIKKALPTIEFLQKKNAKIILITHLGTGGETLAGVAKVLNKFIKVTFVPEIVGPKVSQVVRDMKEGEVILLENLRNDKGEKECNEIFAMSLAKLADIYVNEAFPVDHREDASIVLLPKLLPAYAGIQLSEEVKNLSRAFKNSKHPFLFILGGAKFSTKMPLIEKYLKLSDYVFVGGALANDFLKARGYEIGKSLFDNTDYDFKKVLKNPKLILPVDVVVKKGDKSINKKINEIEKDENILDIGEESVKNLSLLIKKSKFILWNGPLGKYEDGGAESTKEVLKLVAASKAESIIGGGDTVALITQMKMEKDFSFISTGGGATLDFLADGTLPGIKALE</sequence>
<accession>A0A1F6XN48</accession>
<organism evidence="9 10">
    <name type="scientific">Candidatus Nomurabacteria bacterium RIFCSPLOWO2_01_FULL_42_17</name>
    <dbReference type="NCBI Taxonomy" id="1801780"/>
    <lineage>
        <taxon>Bacteria</taxon>
        <taxon>Candidatus Nomuraibacteriota</taxon>
    </lineage>
</organism>
<evidence type="ECO:0000256" key="3">
    <source>
        <dbReference type="ARBA" id="ARBA00022679"/>
    </source>
</evidence>
<feature type="binding site" evidence="7">
    <location>
        <begin position="336"/>
        <end position="339"/>
    </location>
    <ligand>
        <name>ATP</name>
        <dbReference type="ChEBI" id="CHEBI:30616"/>
    </ligand>
</feature>
<dbReference type="InterPro" id="IPR036043">
    <property type="entry name" value="Phosphoglycerate_kinase_sf"/>
</dbReference>
<feature type="binding site" evidence="7">
    <location>
        <position position="311"/>
    </location>
    <ligand>
        <name>ATP</name>
        <dbReference type="ChEBI" id="CHEBI:30616"/>
    </ligand>
</feature>
<keyword evidence="4" id="KW-0547">Nucleotide-binding</keyword>
<dbReference type="GO" id="GO:0005829">
    <property type="term" value="C:cytosol"/>
    <property type="evidence" value="ECO:0007669"/>
    <property type="project" value="TreeGrafter"/>
</dbReference>
<dbReference type="SUPFAM" id="SSF53748">
    <property type="entry name" value="Phosphoglycerate kinase"/>
    <property type="match status" value="1"/>
</dbReference>